<protein>
    <submittedName>
        <fullName evidence="1">Uncharacterized protein</fullName>
    </submittedName>
</protein>
<gene>
    <name evidence="1" type="ORF">FHS30_001911</name>
</gene>
<evidence type="ECO:0000313" key="1">
    <source>
        <dbReference type="EMBL" id="MBB3168727.1"/>
    </source>
</evidence>
<dbReference type="AlphaFoldDB" id="A0A839UTM1"/>
<reference evidence="1 2" key="1">
    <citation type="submission" date="2020-08" db="EMBL/GenBank/DDBJ databases">
        <title>Genomic Encyclopedia of Type Strains, Phase III (KMG-III): the genomes of soil and plant-associated and newly described type strains.</title>
        <authorList>
            <person name="Whitman W."/>
        </authorList>
    </citation>
    <scope>NUCLEOTIDE SEQUENCE [LARGE SCALE GENOMIC DNA]</scope>
    <source>
        <strain evidence="1 2">CECT 8571</strain>
    </source>
</reference>
<dbReference type="EMBL" id="JACHXZ010000002">
    <property type="protein sequence ID" value="MBB3168727.1"/>
    <property type="molecule type" value="Genomic_DNA"/>
</dbReference>
<keyword evidence="2" id="KW-1185">Reference proteome</keyword>
<organism evidence="1 2">
    <name type="scientific">Simiduia aestuariiviva</name>
    <dbReference type="NCBI Taxonomy" id="1510459"/>
    <lineage>
        <taxon>Bacteria</taxon>
        <taxon>Pseudomonadati</taxon>
        <taxon>Pseudomonadota</taxon>
        <taxon>Gammaproteobacteria</taxon>
        <taxon>Cellvibrionales</taxon>
        <taxon>Cellvibrionaceae</taxon>
        <taxon>Simiduia</taxon>
    </lineage>
</organism>
<accession>A0A839UTM1</accession>
<dbReference type="Proteomes" id="UP000559987">
    <property type="component" value="Unassembled WGS sequence"/>
</dbReference>
<sequence>MSEITLNQLRNTLERSHWKVLDELPGDDYRFSGFWKIARPDNSSPLTIAFNGLDDMETYPMEKSYGFELVEHPEISAYMGKHTTKSWPKELQAFIEKLNEIQT</sequence>
<dbReference type="RefSeq" id="WP_183910182.1">
    <property type="nucleotide sequence ID" value="NZ_JACHXZ010000002.1"/>
</dbReference>
<evidence type="ECO:0000313" key="2">
    <source>
        <dbReference type="Proteomes" id="UP000559987"/>
    </source>
</evidence>
<name>A0A839UTM1_9GAMM</name>
<proteinExistence type="predicted"/>
<comment type="caution">
    <text evidence="1">The sequence shown here is derived from an EMBL/GenBank/DDBJ whole genome shotgun (WGS) entry which is preliminary data.</text>
</comment>